<proteinExistence type="predicted"/>
<dbReference type="Proteomes" id="UP001201812">
    <property type="component" value="Unassembled WGS sequence"/>
</dbReference>
<protein>
    <submittedName>
        <fullName evidence="1">Uncharacterized protein</fullName>
    </submittedName>
</protein>
<evidence type="ECO:0000313" key="1">
    <source>
        <dbReference type="EMBL" id="KAI1701992.1"/>
    </source>
</evidence>
<comment type="caution">
    <text evidence="1">The sequence shown here is derived from an EMBL/GenBank/DDBJ whole genome shotgun (WGS) entry which is preliminary data.</text>
</comment>
<dbReference type="AlphaFoldDB" id="A0AAD4R0K9"/>
<evidence type="ECO:0000313" key="2">
    <source>
        <dbReference type="Proteomes" id="UP001201812"/>
    </source>
</evidence>
<reference evidence="1" key="1">
    <citation type="submission" date="2022-01" db="EMBL/GenBank/DDBJ databases">
        <title>Genome Sequence Resource for Two Populations of Ditylenchus destructor, the Migratory Endoparasitic Phytonematode.</title>
        <authorList>
            <person name="Zhang H."/>
            <person name="Lin R."/>
            <person name="Xie B."/>
        </authorList>
    </citation>
    <scope>NUCLEOTIDE SEQUENCE</scope>
    <source>
        <strain evidence="1">BazhouSP</strain>
    </source>
</reference>
<keyword evidence="2" id="KW-1185">Reference proteome</keyword>
<accession>A0AAD4R0K9</accession>
<organism evidence="1 2">
    <name type="scientific">Ditylenchus destructor</name>
    <dbReference type="NCBI Taxonomy" id="166010"/>
    <lineage>
        <taxon>Eukaryota</taxon>
        <taxon>Metazoa</taxon>
        <taxon>Ecdysozoa</taxon>
        <taxon>Nematoda</taxon>
        <taxon>Chromadorea</taxon>
        <taxon>Rhabditida</taxon>
        <taxon>Tylenchina</taxon>
        <taxon>Tylenchomorpha</taxon>
        <taxon>Sphaerularioidea</taxon>
        <taxon>Anguinidae</taxon>
        <taxon>Anguininae</taxon>
        <taxon>Ditylenchus</taxon>
    </lineage>
</organism>
<dbReference type="EMBL" id="JAKKPZ010000107">
    <property type="protein sequence ID" value="KAI1701992.1"/>
    <property type="molecule type" value="Genomic_DNA"/>
</dbReference>
<name>A0AAD4R0K9_9BILA</name>
<sequence length="144" mass="16301">MKHSSTKQLSLGLKEFLRTTRVHPKNCQKWELIRAEALHVTGEWEQIALALSRDALRTTTGIILRELHHPERTTSSFENYIILVQLRFTTIEDIRHHLRLGPLALASSHLLAQDRAGSGSDHLLGATPLEAANHFGFINKQILK</sequence>
<gene>
    <name evidence="1" type="ORF">DdX_15776</name>
</gene>